<keyword evidence="6" id="KW-1185">Reference proteome</keyword>
<evidence type="ECO:0000259" key="4">
    <source>
        <dbReference type="Pfam" id="PF00724"/>
    </source>
</evidence>
<proteinExistence type="inferred from homology"/>
<evidence type="ECO:0000313" key="6">
    <source>
        <dbReference type="Proteomes" id="UP000249590"/>
    </source>
</evidence>
<comment type="similarity">
    <text evidence="2">Belongs to the NADH:flavin oxidoreductase/NADH oxidase family.</text>
</comment>
<dbReference type="PANTHER" id="PTHR22893:SF91">
    <property type="entry name" value="NADPH DEHYDROGENASE 2-RELATED"/>
    <property type="match status" value="1"/>
</dbReference>
<evidence type="ECO:0000256" key="1">
    <source>
        <dbReference type="ARBA" id="ARBA00001917"/>
    </source>
</evidence>
<gene>
    <name evidence="5" type="ORF">DLJ53_14905</name>
</gene>
<organism evidence="5 6">
    <name type="scientific">Acuticoccus sediminis</name>
    <dbReference type="NCBI Taxonomy" id="2184697"/>
    <lineage>
        <taxon>Bacteria</taxon>
        <taxon>Pseudomonadati</taxon>
        <taxon>Pseudomonadota</taxon>
        <taxon>Alphaproteobacteria</taxon>
        <taxon>Hyphomicrobiales</taxon>
        <taxon>Amorphaceae</taxon>
        <taxon>Acuticoccus</taxon>
    </lineage>
</organism>
<reference evidence="5 6" key="1">
    <citation type="submission" date="2018-05" db="EMBL/GenBank/DDBJ databases">
        <title>Acuticoccus sediminis sp. nov., isolated from deep-sea sediment of Indian Ocean.</title>
        <authorList>
            <person name="Liu X."/>
            <person name="Lai Q."/>
            <person name="Du Y."/>
            <person name="Sun F."/>
            <person name="Zhang X."/>
            <person name="Wang S."/>
            <person name="Shao Z."/>
        </authorList>
    </citation>
    <scope>NUCLEOTIDE SEQUENCE [LARGE SCALE GENOMIC DNA]</scope>
    <source>
        <strain evidence="5 6">PTG4-2</strain>
    </source>
</reference>
<evidence type="ECO:0000313" key="5">
    <source>
        <dbReference type="EMBL" id="RAI00550.1"/>
    </source>
</evidence>
<name>A0A8B2NQF3_9HYPH</name>
<dbReference type="GO" id="GO:0010181">
    <property type="term" value="F:FMN binding"/>
    <property type="evidence" value="ECO:0007669"/>
    <property type="project" value="InterPro"/>
</dbReference>
<dbReference type="EMBL" id="QHHQ01000003">
    <property type="protein sequence ID" value="RAI00550.1"/>
    <property type="molecule type" value="Genomic_DNA"/>
</dbReference>
<sequence>MPSYPHLFSPFELGDLTLQNRVVMAPMTRSRAVGNVPNDLMAEYYGARAAGAGLLITEGTAPSPNGLGYPRIPGLFSPAQIEGWRKVAEAVHDGDARIFAQIMHTGRIGHPLNLPEGGKVVAPSAIAAPGEMYTDAEGAKAHPVPHAMTEAEIHQAIDEFVSASRNALAAGLDGVELHGANGYLIDQFINPITNQRTDGWGGTPEARNRFAIEVARRTVEAIGAQRVGIRLSPYGAFNGLGAFEGIDEQFVALARELGALGLAYLHVVDHSAMGAPEVPESIKTAMRDAFGGTVVLSGGYDADRAEVDLAAGKGELVAFGRPYISNPDLPQRFLKGADLNAPNPDTFYTPGATGYTDYPRAA</sequence>
<dbReference type="Gene3D" id="3.20.20.70">
    <property type="entry name" value="Aldolase class I"/>
    <property type="match status" value="1"/>
</dbReference>
<dbReference type="InterPro" id="IPR045247">
    <property type="entry name" value="Oye-like"/>
</dbReference>
<comment type="cofactor">
    <cofactor evidence="1">
        <name>FMN</name>
        <dbReference type="ChEBI" id="CHEBI:58210"/>
    </cofactor>
</comment>
<dbReference type="RefSeq" id="WP_111346591.1">
    <property type="nucleotide sequence ID" value="NZ_QHHQ01000003.1"/>
</dbReference>
<protein>
    <submittedName>
        <fullName evidence="5">Alkene reductase</fullName>
    </submittedName>
</protein>
<dbReference type="InterPro" id="IPR001155">
    <property type="entry name" value="OxRdtase_FMN_N"/>
</dbReference>
<dbReference type="PANTHER" id="PTHR22893">
    <property type="entry name" value="NADH OXIDOREDUCTASE-RELATED"/>
    <property type="match status" value="1"/>
</dbReference>
<feature type="domain" description="NADH:flavin oxidoreductase/NADH oxidase N-terminal" evidence="4">
    <location>
        <begin position="7"/>
        <end position="338"/>
    </location>
</feature>
<dbReference type="OrthoDB" id="9784632at2"/>
<dbReference type="FunFam" id="3.20.20.70:FF:000059">
    <property type="entry name" value="N-ethylmaleimide reductase, FMN-linked"/>
    <property type="match status" value="1"/>
</dbReference>
<dbReference type="CDD" id="cd02933">
    <property type="entry name" value="OYE_like_FMN"/>
    <property type="match status" value="1"/>
</dbReference>
<dbReference type="Proteomes" id="UP000249590">
    <property type="component" value="Unassembled WGS sequence"/>
</dbReference>
<comment type="caution">
    <text evidence="5">The sequence shown here is derived from an EMBL/GenBank/DDBJ whole genome shotgun (WGS) entry which is preliminary data.</text>
</comment>
<dbReference type="GO" id="GO:0016628">
    <property type="term" value="F:oxidoreductase activity, acting on the CH-CH group of donors, NAD or NADP as acceptor"/>
    <property type="evidence" value="ECO:0007669"/>
    <property type="project" value="UniProtKB-ARBA"/>
</dbReference>
<dbReference type="GO" id="GO:0005829">
    <property type="term" value="C:cytosol"/>
    <property type="evidence" value="ECO:0007669"/>
    <property type="project" value="TreeGrafter"/>
</dbReference>
<evidence type="ECO:0000256" key="3">
    <source>
        <dbReference type="ARBA" id="ARBA00023002"/>
    </source>
</evidence>
<dbReference type="Pfam" id="PF00724">
    <property type="entry name" value="Oxidored_FMN"/>
    <property type="match status" value="1"/>
</dbReference>
<keyword evidence="3" id="KW-0560">Oxidoreductase</keyword>
<dbReference type="SUPFAM" id="SSF51395">
    <property type="entry name" value="FMN-linked oxidoreductases"/>
    <property type="match status" value="1"/>
</dbReference>
<dbReference type="InterPro" id="IPR013785">
    <property type="entry name" value="Aldolase_TIM"/>
</dbReference>
<dbReference type="AlphaFoldDB" id="A0A8B2NQF3"/>
<evidence type="ECO:0000256" key="2">
    <source>
        <dbReference type="ARBA" id="ARBA00005979"/>
    </source>
</evidence>
<accession>A0A8B2NQF3</accession>